<protein>
    <submittedName>
        <fullName evidence="2">Uncharacterized protein</fullName>
    </submittedName>
</protein>
<dbReference type="RefSeq" id="WP_085120864.1">
    <property type="nucleotide sequence ID" value="NZ_FWZX01000001.1"/>
</dbReference>
<evidence type="ECO:0000256" key="1">
    <source>
        <dbReference type="SAM" id="MobiDB-lite"/>
    </source>
</evidence>
<dbReference type="Proteomes" id="UP000192917">
    <property type="component" value="Unassembled WGS sequence"/>
</dbReference>
<feature type="region of interest" description="Disordered" evidence="1">
    <location>
        <begin position="1"/>
        <end position="76"/>
    </location>
</feature>
<evidence type="ECO:0000313" key="2">
    <source>
        <dbReference type="EMBL" id="SME92849.1"/>
    </source>
</evidence>
<organism evidence="2 3">
    <name type="scientific">Tistlia consotensis USBA 355</name>
    <dbReference type="NCBI Taxonomy" id="560819"/>
    <lineage>
        <taxon>Bacteria</taxon>
        <taxon>Pseudomonadati</taxon>
        <taxon>Pseudomonadota</taxon>
        <taxon>Alphaproteobacteria</taxon>
        <taxon>Rhodospirillales</taxon>
        <taxon>Rhodovibrionaceae</taxon>
        <taxon>Tistlia</taxon>
    </lineage>
</organism>
<feature type="compositionally biased region" description="Basic and acidic residues" evidence="1">
    <location>
        <begin position="11"/>
        <end position="40"/>
    </location>
</feature>
<reference evidence="2 3" key="1">
    <citation type="submission" date="2017-04" db="EMBL/GenBank/DDBJ databases">
        <authorList>
            <person name="Afonso C.L."/>
            <person name="Miller P.J."/>
            <person name="Scott M.A."/>
            <person name="Spackman E."/>
            <person name="Goraichik I."/>
            <person name="Dimitrov K.M."/>
            <person name="Suarez D.L."/>
            <person name="Swayne D.E."/>
        </authorList>
    </citation>
    <scope>NUCLEOTIDE SEQUENCE [LARGE SCALE GENOMIC DNA]</scope>
    <source>
        <strain evidence="2 3">USBA 355</strain>
    </source>
</reference>
<evidence type="ECO:0000313" key="3">
    <source>
        <dbReference type="Proteomes" id="UP000192917"/>
    </source>
</evidence>
<gene>
    <name evidence="2" type="ORF">SAMN05428998_101535</name>
</gene>
<accession>A0A1Y6BA62</accession>
<dbReference type="AlphaFoldDB" id="A0A1Y6BA62"/>
<keyword evidence="3" id="KW-1185">Reference proteome</keyword>
<feature type="compositionally biased region" description="Basic and acidic residues" evidence="1">
    <location>
        <begin position="55"/>
        <end position="70"/>
    </location>
</feature>
<dbReference type="EMBL" id="FWZX01000001">
    <property type="protein sequence ID" value="SME92849.1"/>
    <property type="molecule type" value="Genomic_DNA"/>
</dbReference>
<feature type="compositionally biased region" description="Polar residues" evidence="1">
    <location>
        <begin position="1"/>
        <end position="10"/>
    </location>
</feature>
<name>A0A1Y6BA62_9PROT</name>
<proteinExistence type="predicted"/>
<sequence length="76" mass="8230">MTDRQSNQGEGNKDADRRYREKTETFAHGGEVEGRAKEAAKGVTSPGQPPTSAEKAGRERAAEFDPEVARAGKKAR</sequence>